<gene>
    <name evidence="2" type="ORF">ACFOOT_09020</name>
</gene>
<protein>
    <submittedName>
        <fullName evidence="2">SDR family oxidoreductase</fullName>
        <ecNumber evidence="2">1.6.5.2</ecNumber>
    </submittedName>
</protein>
<dbReference type="Gene3D" id="3.90.25.10">
    <property type="entry name" value="UDP-galactose 4-epimerase, domain 1"/>
    <property type="match status" value="1"/>
</dbReference>
<dbReference type="Pfam" id="PF05368">
    <property type="entry name" value="NmrA"/>
    <property type="match status" value="1"/>
</dbReference>
<dbReference type="SUPFAM" id="SSF51735">
    <property type="entry name" value="NAD(P)-binding Rossmann-fold domains"/>
    <property type="match status" value="1"/>
</dbReference>
<dbReference type="Gene3D" id="3.40.50.720">
    <property type="entry name" value="NAD(P)-binding Rossmann-like Domain"/>
    <property type="match status" value="1"/>
</dbReference>
<dbReference type="GO" id="GO:0003955">
    <property type="term" value="F:NAD(P)H dehydrogenase (quinone) activity"/>
    <property type="evidence" value="ECO:0007669"/>
    <property type="project" value="UniProtKB-EC"/>
</dbReference>
<dbReference type="Proteomes" id="UP001595683">
    <property type="component" value="Unassembled WGS sequence"/>
</dbReference>
<dbReference type="InterPro" id="IPR036291">
    <property type="entry name" value="NAD(P)-bd_dom_sf"/>
</dbReference>
<dbReference type="CDD" id="cd05269">
    <property type="entry name" value="TMR_SDR_a"/>
    <property type="match status" value="1"/>
</dbReference>
<keyword evidence="3" id="KW-1185">Reference proteome</keyword>
<name>A0ABV7V2D0_9SPHN</name>
<dbReference type="PANTHER" id="PTHR47129">
    <property type="entry name" value="QUINONE OXIDOREDUCTASE 2"/>
    <property type="match status" value="1"/>
</dbReference>
<sequence>MTTHLVTGASGQLGQLTIAHLATLVDPASIIALVRSDEAAARFAAQGIQTRRGDYKDSASLAAAFAGVDRVLLISSSEMENRVAQHQAAIDAAKAAGVAFLAYTSVLRAPENPMILARDHAATEAHLRASGLPHTLLRNGWYIENYLGSAAQALASGQLFGAAGTGRIAAAARDDYALAAAHVLRGGHDGAVLELAGDDSFTMADLASALTDLAGKPIAFVNLPEAALAQGLVQAGLPEPMATILADADARSGDGAVFDQSRILSRLIGRPTTPWRSLVAKALAPQQA</sequence>
<dbReference type="EMBL" id="JBHRYE010000012">
    <property type="protein sequence ID" value="MFC3671568.1"/>
    <property type="molecule type" value="Genomic_DNA"/>
</dbReference>
<dbReference type="PANTHER" id="PTHR47129:SF1">
    <property type="entry name" value="NMRA-LIKE DOMAIN-CONTAINING PROTEIN"/>
    <property type="match status" value="1"/>
</dbReference>
<evidence type="ECO:0000313" key="3">
    <source>
        <dbReference type="Proteomes" id="UP001595683"/>
    </source>
</evidence>
<keyword evidence="2" id="KW-0560">Oxidoreductase</keyword>
<organism evidence="2 3">
    <name type="scientific">Novosphingobium pokkalii</name>
    <dbReference type="NCBI Taxonomy" id="1770194"/>
    <lineage>
        <taxon>Bacteria</taxon>
        <taxon>Pseudomonadati</taxon>
        <taxon>Pseudomonadota</taxon>
        <taxon>Alphaproteobacteria</taxon>
        <taxon>Sphingomonadales</taxon>
        <taxon>Sphingomonadaceae</taxon>
        <taxon>Novosphingobium</taxon>
    </lineage>
</organism>
<feature type="domain" description="NmrA-like" evidence="1">
    <location>
        <begin position="5"/>
        <end position="259"/>
    </location>
</feature>
<dbReference type="InterPro" id="IPR052718">
    <property type="entry name" value="NmrA-type_oxidoreductase"/>
</dbReference>
<dbReference type="InterPro" id="IPR008030">
    <property type="entry name" value="NmrA-like"/>
</dbReference>
<reference evidence="3" key="1">
    <citation type="journal article" date="2019" name="Int. J. Syst. Evol. Microbiol.">
        <title>The Global Catalogue of Microorganisms (GCM) 10K type strain sequencing project: providing services to taxonomists for standard genome sequencing and annotation.</title>
        <authorList>
            <consortium name="The Broad Institute Genomics Platform"/>
            <consortium name="The Broad Institute Genome Sequencing Center for Infectious Disease"/>
            <person name="Wu L."/>
            <person name="Ma J."/>
        </authorList>
    </citation>
    <scope>NUCLEOTIDE SEQUENCE [LARGE SCALE GENOMIC DNA]</scope>
    <source>
        <strain evidence="3">KCTC 42224</strain>
    </source>
</reference>
<evidence type="ECO:0000313" key="2">
    <source>
        <dbReference type="EMBL" id="MFC3671568.1"/>
    </source>
</evidence>
<comment type="caution">
    <text evidence="2">The sequence shown here is derived from an EMBL/GenBank/DDBJ whole genome shotgun (WGS) entry which is preliminary data.</text>
</comment>
<evidence type="ECO:0000259" key="1">
    <source>
        <dbReference type="Pfam" id="PF05368"/>
    </source>
</evidence>
<dbReference type="RefSeq" id="WP_191323640.1">
    <property type="nucleotide sequence ID" value="NZ_BMZP01000005.1"/>
</dbReference>
<dbReference type="EC" id="1.6.5.2" evidence="2"/>
<accession>A0ABV7V2D0</accession>
<proteinExistence type="predicted"/>